<gene>
    <name evidence="1" type="ORF">Q0S36_10295</name>
</gene>
<sequence>MSSNHIPSSIIQISRLITATLLCMCCGGCTDDRASGASTIFDKTEADAQINQARSSDLSTQPLATRSKTDNSAATIHRAVSSLEHLQSESALIFDGGISSQIAGDLLRSGRSTSDAIDRMTQDAASSTEAQDLAKHYRSSITRAMSEDAVLERLSCGLSICIGIARARSNADHEAWGRRLASDTSSPTYSYAEASENLGAGYENRFIFSTDPAMNSISGN</sequence>
<proteinExistence type="predicted"/>
<name>A0ABT8QEC9_9GAMM</name>
<dbReference type="EMBL" id="JAUKNN010000021">
    <property type="protein sequence ID" value="MDN8669718.1"/>
    <property type="molecule type" value="Genomic_DNA"/>
</dbReference>
<evidence type="ECO:0000313" key="1">
    <source>
        <dbReference type="EMBL" id="MDN8669718.1"/>
    </source>
</evidence>
<dbReference type="Proteomes" id="UP001174315">
    <property type="component" value="Unassembled WGS sequence"/>
</dbReference>
<keyword evidence="2" id="KW-1185">Reference proteome</keyword>
<organism evidence="1 2">
    <name type="scientific">Stenotrophomonas indicatrix</name>
    <dbReference type="NCBI Taxonomy" id="2045451"/>
    <lineage>
        <taxon>Bacteria</taxon>
        <taxon>Pseudomonadati</taxon>
        <taxon>Pseudomonadota</taxon>
        <taxon>Gammaproteobacteria</taxon>
        <taxon>Lysobacterales</taxon>
        <taxon>Lysobacteraceae</taxon>
        <taxon>Stenotrophomonas</taxon>
    </lineage>
</organism>
<dbReference type="RefSeq" id="WP_133119691.1">
    <property type="nucleotide sequence ID" value="NZ_CBCSJV010000017.1"/>
</dbReference>
<evidence type="ECO:0008006" key="3">
    <source>
        <dbReference type="Google" id="ProtNLM"/>
    </source>
</evidence>
<protein>
    <recommendedName>
        <fullName evidence="3">Lipoprotein</fullName>
    </recommendedName>
</protein>
<comment type="caution">
    <text evidence="1">The sequence shown here is derived from an EMBL/GenBank/DDBJ whole genome shotgun (WGS) entry which is preliminary data.</text>
</comment>
<reference evidence="1" key="1">
    <citation type="submission" date="2023-07" db="EMBL/GenBank/DDBJ databases">
        <title>Stenotrophomonas isolates from soil.</title>
        <authorList>
            <person name="Sharma V."/>
            <person name="Zur-Pinska J."/>
            <person name="Hay A.G."/>
        </authorList>
    </citation>
    <scope>NUCLEOTIDE SEQUENCE</scope>
    <source>
        <strain evidence="1">C2</strain>
    </source>
</reference>
<evidence type="ECO:0000313" key="2">
    <source>
        <dbReference type="Proteomes" id="UP001174315"/>
    </source>
</evidence>
<accession>A0ABT8QEC9</accession>